<reference evidence="2 3" key="1">
    <citation type="submission" date="2023-07" db="EMBL/GenBank/DDBJ databases">
        <title>Sorghum-associated microbial communities from plants grown in Nebraska, USA.</title>
        <authorList>
            <person name="Schachtman D."/>
        </authorList>
    </citation>
    <scope>NUCLEOTIDE SEQUENCE [LARGE SCALE GENOMIC DNA]</scope>
    <source>
        <strain evidence="2 3">DS1314</strain>
    </source>
</reference>
<gene>
    <name evidence="2" type="ORF">J2T19_001613</name>
</gene>
<dbReference type="InterPro" id="IPR011009">
    <property type="entry name" value="Kinase-like_dom_sf"/>
</dbReference>
<dbReference type="EMBL" id="JAUSTI010000003">
    <property type="protein sequence ID" value="MDQ0170173.1"/>
    <property type="molecule type" value="Genomic_DNA"/>
</dbReference>
<organism evidence="2 3">
    <name type="scientific">Paenibacillus tundrae</name>
    <dbReference type="NCBI Taxonomy" id="528187"/>
    <lineage>
        <taxon>Bacteria</taxon>
        <taxon>Bacillati</taxon>
        <taxon>Bacillota</taxon>
        <taxon>Bacilli</taxon>
        <taxon>Bacillales</taxon>
        <taxon>Paenibacillaceae</taxon>
        <taxon>Paenibacillus</taxon>
    </lineage>
</organism>
<feature type="domain" description="Aminoglycoside phosphotransferase" evidence="1">
    <location>
        <begin position="3"/>
        <end position="197"/>
    </location>
</feature>
<proteinExistence type="predicted"/>
<dbReference type="Pfam" id="PF01636">
    <property type="entry name" value="APH"/>
    <property type="match status" value="1"/>
</dbReference>
<name>A0ABT9WA88_9BACL</name>
<dbReference type="InterPro" id="IPR002575">
    <property type="entry name" value="Aminoglycoside_PTrfase"/>
</dbReference>
<dbReference type="Gene3D" id="3.90.1200.10">
    <property type="match status" value="1"/>
</dbReference>
<protein>
    <submittedName>
        <fullName evidence="2">Uncharacterized protein (TIGR02172 family)</fullName>
    </submittedName>
</protein>
<dbReference type="Proteomes" id="UP001233836">
    <property type="component" value="Unassembled WGS sequence"/>
</dbReference>
<evidence type="ECO:0000313" key="3">
    <source>
        <dbReference type="Proteomes" id="UP001233836"/>
    </source>
</evidence>
<evidence type="ECO:0000313" key="2">
    <source>
        <dbReference type="EMBL" id="MDQ0170173.1"/>
    </source>
</evidence>
<accession>A0ABT9WA88</accession>
<comment type="caution">
    <text evidence="2">The sequence shown here is derived from an EMBL/GenBank/DDBJ whole genome shotgun (WGS) entry which is preliminary data.</text>
</comment>
<dbReference type="RefSeq" id="WP_307214475.1">
    <property type="nucleotide sequence ID" value="NZ_JAUSTI010000003.1"/>
</dbReference>
<keyword evidence="3" id="KW-1185">Reference proteome</keyword>
<dbReference type="SUPFAM" id="SSF56112">
    <property type="entry name" value="Protein kinase-like (PK-like)"/>
    <property type="match status" value="1"/>
</dbReference>
<sequence length="270" mass="31109">MRLLGQGNTADVYEYSPTQIMKLYKMGYPLDAVQREFRITELVREKGLNVPHVVSFVESEGRNGIIFERVDGSTMLLLMIQQAHLMEELSARLARCHYDLHALSDHEGTLPIQKEILIGSIHRAPLLSDQDKERIMMYITSLPERQQICHGDFHHDNVMYSEAKDQLWLIDWMTGMSGDPAGDVARSWVILMSGSLPEDVDPTMKLGFEASRNTLVDRYIQHYLQISGLRWEHIDAWILPVAAARLDEHLSEREAERVLTFIHDRLMLLN</sequence>
<evidence type="ECO:0000259" key="1">
    <source>
        <dbReference type="Pfam" id="PF01636"/>
    </source>
</evidence>